<feature type="transmembrane region" description="Helical" evidence="1">
    <location>
        <begin position="32"/>
        <end position="50"/>
    </location>
</feature>
<keyword evidence="1" id="KW-0472">Membrane</keyword>
<protein>
    <submittedName>
        <fullName evidence="2">Uncharacterized protein</fullName>
    </submittedName>
</protein>
<sequence>MGDTYIRTREDMVREFRGEKRRRQETPAKGHFQLRLCVAALLFLLFFAAGELGFSYQGLDQKAVVSEISENEDISLWQGRIVEVFRKME</sequence>
<dbReference type="Proteomes" id="UP000054874">
    <property type="component" value="Unassembled WGS sequence"/>
</dbReference>
<evidence type="ECO:0000313" key="2">
    <source>
        <dbReference type="EMBL" id="KSV59504.1"/>
    </source>
</evidence>
<organism evidence="2 3">
    <name type="scientific">Acetivibrio ethanolgignens</name>
    <dbReference type="NCBI Taxonomy" id="290052"/>
    <lineage>
        <taxon>Bacteria</taxon>
        <taxon>Bacillati</taxon>
        <taxon>Bacillota</taxon>
        <taxon>Clostridia</taxon>
        <taxon>Eubacteriales</taxon>
        <taxon>Oscillospiraceae</taxon>
        <taxon>Acetivibrio</taxon>
    </lineage>
</organism>
<gene>
    <name evidence="2" type="ORF">ASU35_18095</name>
</gene>
<keyword evidence="1" id="KW-0812">Transmembrane</keyword>
<name>A0A0V8QG65_9FIRM</name>
<keyword evidence="1" id="KW-1133">Transmembrane helix</keyword>
<evidence type="ECO:0000313" key="3">
    <source>
        <dbReference type="Proteomes" id="UP000054874"/>
    </source>
</evidence>
<comment type="caution">
    <text evidence="2">The sequence shown here is derived from an EMBL/GenBank/DDBJ whole genome shotgun (WGS) entry which is preliminary data.</text>
</comment>
<keyword evidence="3" id="KW-1185">Reference proteome</keyword>
<reference evidence="2 3" key="1">
    <citation type="submission" date="2015-11" db="EMBL/GenBank/DDBJ databases">
        <title>Butyribacter intestini gen. nov., sp. nov., a butyric acid-producing bacterium of the family Lachnospiraceae isolated from the human faeces.</title>
        <authorList>
            <person name="Zou Y."/>
            <person name="Xue W."/>
            <person name="Luo G."/>
            <person name="Lv M."/>
        </authorList>
    </citation>
    <scope>NUCLEOTIDE SEQUENCE [LARGE SCALE GENOMIC DNA]</scope>
    <source>
        <strain evidence="2 3">ACET-33324</strain>
    </source>
</reference>
<dbReference type="AlphaFoldDB" id="A0A0V8QG65"/>
<dbReference type="EMBL" id="LNAM01000116">
    <property type="protein sequence ID" value="KSV59504.1"/>
    <property type="molecule type" value="Genomic_DNA"/>
</dbReference>
<evidence type="ECO:0000256" key="1">
    <source>
        <dbReference type="SAM" id="Phobius"/>
    </source>
</evidence>
<proteinExistence type="predicted"/>
<accession>A0A0V8QG65</accession>
<dbReference type="RefSeq" id="WP_058352267.1">
    <property type="nucleotide sequence ID" value="NZ_CABMMD010000116.1"/>
</dbReference>